<comment type="caution">
    <text evidence="1">The sequence shown here is derived from an EMBL/GenBank/DDBJ whole genome shotgun (WGS) entry which is preliminary data.</text>
</comment>
<dbReference type="Proteomes" id="UP001476798">
    <property type="component" value="Unassembled WGS sequence"/>
</dbReference>
<feature type="non-terminal residue" evidence="1">
    <location>
        <position position="63"/>
    </location>
</feature>
<sequence length="63" mass="7260">SINAFIAIMVKDYNIQNTGQAAFIDSFAMTEMWQGKSPRLKMNPMDYEVILGINNRHNHWTSV</sequence>
<accession>A0ABV0NFQ5</accession>
<protein>
    <submittedName>
        <fullName evidence="1">Uncharacterized protein</fullName>
    </submittedName>
</protein>
<name>A0ABV0NFQ5_9TELE</name>
<evidence type="ECO:0000313" key="2">
    <source>
        <dbReference type="Proteomes" id="UP001476798"/>
    </source>
</evidence>
<proteinExistence type="predicted"/>
<organism evidence="1 2">
    <name type="scientific">Goodea atripinnis</name>
    <dbReference type="NCBI Taxonomy" id="208336"/>
    <lineage>
        <taxon>Eukaryota</taxon>
        <taxon>Metazoa</taxon>
        <taxon>Chordata</taxon>
        <taxon>Craniata</taxon>
        <taxon>Vertebrata</taxon>
        <taxon>Euteleostomi</taxon>
        <taxon>Actinopterygii</taxon>
        <taxon>Neopterygii</taxon>
        <taxon>Teleostei</taxon>
        <taxon>Neoteleostei</taxon>
        <taxon>Acanthomorphata</taxon>
        <taxon>Ovalentaria</taxon>
        <taxon>Atherinomorphae</taxon>
        <taxon>Cyprinodontiformes</taxon>
        <taxon>Goodeidae</taxon>
        <taxon>Goodea</taxon>
    </lineage>
</organism>
<reference evidence="1 2" key="1">
    <citation type="submission" date="2021-06" db="EMBL/GenBank/DDBJ databases">
        <authorList>
            <person name="Palmer J.M."/>
        </authorList>
    </citation>
    <scope>NUCLEOTIDE SEQUENCE [LARGE SCALE GENOMIC DNA]</scope>
    <source>
        <strain evidence="1 2">GA_2019</strain>
        <tissue evidence="1">Muscle</tissue>
    </source>
</reference>
<evidence type="ECO:0000313" key="1">
    <source>
        <dbReference type="EMBL" id="MEQ2170244.1"/>
    </source>
</evidence>
<dbReference type="EMBL" id="JAHRIO010037015">
    <property type="protein sequence ID" value="MEQ2170244.1"/>
    <property type="molecule type" value="Genomic_DNA"/>
</dbReference>
<keyword evidence="2" id="KW-1185">Reference proteome</keyword>
<feature type="non-terminal residue" evidence="1">
    <location>
        <position position="1"/>
    </location>
</feature>
<gene>
    <name evidence="1" type="ORF">GOODEAATRI_033502</name>
</gene>